<dbReference type="GO" id="GO:0008270">
    <property type="term" value="F:zinc ion binding"/>
    <property type="evidence" value="ECO:0007669"/>
    <property type="project" value="UniProtKB-KW"/>
</dbReference>
<dbReference type="PROSITE" id="PS50966">
    <property type="entry name" value="ZF_SWIM"/>
    <property type="match status" value="1"/>
</dbReference>
<evidence type="ECO:0000259" key="6">
    <source>
        <dbReference type="PROSITE" id="PS50966"/>
    </source>
</evidence>
<evidence type="ECO:0000256" key="1">
    <source>
        <dbReference type="ARBA" id="ARBA00022723"/>
    </source>
</evidence>
<accession>A0AAD4ZPJ0</accession>
<name>A0AAD4ZPJ0_PRUDU</name>
<proteinExistence type="predicted"/>
<dbReference type="Pfam" id="PF04434">
    <property type="entry name" value="SWIM"/>
    <property type="match status" value="1"/>
</dbReference>
<dbReference type="Proteomes" id="UP001054821">
    <property type="component" value="Chromosome 1"/>
</dbReference>
<dbReference type="SMART" id="SM00575">
    <property type="entry name" value="ZnF_PMZ"/>
    <property type="match status" value="1"/>
</dbReference>
<dbReference type="PANTHER" id="PTHR31973">
    <property type="entry name" value="POLYPROTEIN, PUTATIVE-RELATED"/>
    <property type="match status" value="1"/>
</dbReference>
<feature type="region of interest" description="Disordered" evidence="5">
    <location>
        <begin position="176"/>
        <end position="195"/>
    </location>
</feature>
<dbReference type="EMBL" id="JAJFAZ020000001">
    <property type="protein sequence ID" value="KAI5351853.1"/>
    <property type="molecule type" value="Genomic_DNA"/>
</dbReference>
<evidence type="ECO:0000256" key="4">
    <source>
        <dbReference type="PROSITE-ProRule" id="PRU00325"/>
    </source>
</evidence>
<feature type="compositionally biased region" description="Polar residues" evidence="5">
    <location>
        <begin position="178"/>
        <end position="195"/>
    </location>
</feature>
<dbReference type="InterPro" id="IPR007527">
    <property type="entry name" value="Znf_SWIM"/>
</dbReference>
<organism evidence="7 8">
    <name type="scientific">Prunus dulcis</name>
    <name type="common">Almond</name>
    <name type="synonym">Amygdalus dulcis</name>
    <dbReference type="NCBI Taxonomy" id="3755"/>
    <lineage>
        <taxon>Eukaryota</taxon>
        <taxon>Viridiplantae</taxon>
        <taxon>Streptophyta</taxon>
        <taxon>Embryophyta</taxon>
        <taxon>Tracheophyta</taxon>
        <taxon>Spermatophyta</taxon>
        <taxon>Magnoliopsida</taxon>
        <taxon>eudicotyledons</taxon>
        <taxon>Gunneridae</taxon>
        <taxon>Pentapetalae</taxon>
        <taxon>rosids</taxon>
        <taxon>fabids</taxon>
        <taxon>Rosales</taxon>
        <taxon>Rosaceae</taxon>
        <taxon>Amygdaloideae</taxon>
        <taxon>Amygdaleae</taxon>
        <taxon>Prunus</taxon>
    </lineage>
</organism>
<feature type="domain" description="SWIM-type" evidence="6">
    <location>
        <begin position="51"/>
        <end position="85"/>
    </location>
</feature>
<keyword evidence="3" id="KW-0862">Zinc</keyword>
<feature type="compositionally biased region" description="Low complexity" evidence="5">
    <location>
        <begin position="135"/>
        <end position="157"/>
    </location>
</feature>
<gene>
    <name evidence="7" type="ORF">L3X38_004744</name>
</gene>
<protein>
    <recommendedName>
        <fullName evidence="6">SWIM-type domain-containing protein</fullName>
    </recommendedName>
</protein>
<sequence length="240" mass="26726">MTTRRAYCERWKHDIGPRIFGILEKTKKESAWCIPKLAGESLYAVKNQDGSQVVVDLARHSCSCRRWDITGIPCKHACAVIGQLNGDHIAYVDACYKKEAFMRAYSPMVRRRLETGQCSEIAQCSQTAHAFETAQASQPAPASKTAPTSQTTQASQTAKKERFKSLAMRIKFTKMKDGSQTVHGSQPSASSSHAVLQTKRGSNLLLRGRNLPIERICWMVISLGNSDDVQVFYVLLKCLL</sequence>
<feature type="region of interest" description="Disordered" evidence="5">
    <location>
        <begin position="135"/>
        <end position="160"/>
    </location>
</feature>
<dbReference type="InterPro" id="IPR006564">
    <property type="entry name" value="Znf_PMZ"/>
</dbReference>
<dbReference type="PANTHER" id="PTHR31973:SF187">
    <property type="entry name" value="MUTATOR TRANSPOSASE MUDRA PROTEIN"/>
    <property type="match status" value="1"/>
</dbReference>
<evidence type="ECO:0000313" key="8">
    <source>
        <dbReference type="Proteomes" id="UP001054821"/>
    </source>
</evidence>
<dbReference type="AlphaFoldDB" id="A0AAD4ZPJ0"/>
<comment type="caution">
    <text evidence="7">The sequence shown here is derived from an EMBL/GenBank/DDBJ whole genome shotgun (WGS) entry which is preliminary data.</text>
</comment>
<evidence type="ECO:0000313" key="7">
    <source>
        <dbReference type="EMBL" id="KAI5351853.1"/>
    </source>
</evidence>
<keyword evidence="1" id="KW-0479">Metal-binding</keyword>
<keyword evidence="8" id="KW-1185">Reference proteome</keyword>
<evidence type="ECO:0000256" key="5">
    <source>
        <dbReference type="SAM" id="MobiDB-lite"/>
    </source>
</evidence>
<keyword evidence="2 4" id="KW-0863">Zinc-finger</keyword>
<reference evidence="7 8" key="1">
    <citation type="journal article" date="2022" name="G3 (Bethesda)">
        <title>Whole-genome sequence and methylome profiling of the almond [Prunus dulcis (Mill.) D.A. Webb] cultivar 'Nonpareil'.</title>
        <authorList>
            <person name="D'Amico-Willman K.M."/>
            <person name="Ouma W.Z."/>
            <person name="Meulia T."/>
            <person name="Sideli G.M."/>
            <person name="Gradziel T.M."/>
            <person name="Fresnedo-Ramirez J."/>
        </authorList>
    </citation>
    <scope>NUCLEOTIDE SEQUENCE [LARGE SCALE GENOMIC DNA]</scope>
    <source>
        <strain evidence="7">Clone GOH B32 T37-40</strain>
    </source>
</reference>
<evidence type="ECO:0000256" key="2">
    <source>
        <dbReference type="ARBA" id="ARBA00022771"/>
    </source>
</evidence>
<evidence type="ECO:0000256" key="3">
    <source>
        <dbReference type="ARBA" id="ARBA00022833"/>
    </source>
</evidence>